<accession>A0A0E9V498</accession>
<proteinExistence type="predicted"/>
<protein>
    <submittedName>
        <fullName evidence="1">Uncharacterized protein</fullName>
    </submittedName>
</protein>
<name>A0A0E9V498_ANGAN</name>
<organism evidence="1">
    <name type="scientific">Anguilla anguilla</name>
    <name type="common">European freshwater eel</name>
    <name type="synonym">Muraena anguilla</name>
    <dbReference type="NCBI Taxonomy" id="7936"/>
    <lineage>
        <taxon>Eukaryota</taxon>
        <taxon>Metazoa</taxon>
        <taxon>Chordata</taxon>
        <taxon>Craniata</taxon>
        <taxon>Vertebrata</taxon>
        <taxon>Euteleostomi</taxon>
        <taxon>Actinopterygii</taxon>
        <taxon>Neopterygii</taxon>
        <taxon>Teleostei</taxon>
        <taxon>Anguilliformes</taxon>
        <taxon>Anguillidae</taxon>
        <taxon>Anguilla</taxon>
    </lineage>
</organism>
<sequence length="29" mass="3164">MCLYCTGASFLFSSQVDKDLHSEGPRTLG</sequence>
<dbReference type="EMBL" id="GBXM01036484">
    <property type="protein sequence ID" value="JAH72093.1"/>
    <property type="molecule type" value="Transcribed_RNA"/>
</dbReference>
<evidence type="ECO:0000313" key="1">
    <source>
        <dbReference type="EMBL" id="JAH72093.1"/>
    </source>
</evidence>
<reference evidence="1" key="1">
    <citation type="submission" date="2014-11" db="EMBL/GenBank/DDBJ databases">
        <authorList>
            <person name="Amaro Gonzalez C."/>
        </authorList>
    </citation>
    <scope>NUCLEOTIDE SEQUENCE</scope>
</reference>
<dbReference type="AlphaFoldDB" id="A0A0E9V498"/>
<reference evidence="1" key="2">
    <citation type="journal article" date="2015" name="Fish Shellfish Immunol.">
        <title>Early steps in the European eel (Anguilla anguilla)-Vibrio vulnificus interaction in the gills: Role of the RtxA13 toxin.</title>
        <authorList>
            <person name="Callol A."/>
            <person name="Pajuelo D."/>
            <person name="Ebbesson L."/>
            <person name="Teles M."/>
            <person name="MacKenzie S."/>
            <person name="Amaro C."/>
        </authorList>
    </citation>
    <scope>NUCLEOTIDE SEQUENCE</scope>
</reference>